<protein>
    <submittedName>
        <fullName evidence="1">Uncharacterized protein</fullName>
    </submittedName>
</protein>
<dbReference type="EMBL" id="GBXM01038361">
    <property type="protein sequence ID" value="JAH70216.1"/>
    <property type="molecule type" value="Transcribed_RNA"/>
</dbReference>
<reference evidence="1" key="2">
    <citation type="journal article" date="2015" name="Fish Shellfish Immunol.">
        <title>Early steps in the European eel (Anguilla anguilla)-Vibrio vulnificus interaction in the gills: Role of the RtxA13 toxin.</title>
        <authorList>
            <person name="Callol A."/>
            <person name="Pajuelo D."/>
            <person name="Ebbesson L."/>
            <person name="Teles M."/>
            <person name="MacKenzie S."/>
            <person name="Amaro C."/>
        </authorList>
    </citation>
    <scope>NUCLEOTIDE SEQUENCE</scope>
</reference>
<accession>A0A0E9UWS1</accession>
<reference evidence="1" key="1">
    <citation type="submission" date="2014-11" db="EMBL/GenBank/DDBJ databases">
        <authorList>
            <person name="Amaro Gonzalez C."/>
        </authorList>
    </citation>
    <scope>NUCLEOTIDE SEQUENCE</scope>
</reference>
<name>A0A0E9UWS1_ANGAN</name>
<evidence type="ECO:0000313" key="1">
    <source>
        <dbReference type="EMBL" id="JAH70216.1"/>
    </source>
</evidence>
<organism evidence="1">
    <name type="scientific">Anguilla anguilla</name>
    <name type="common">European freshwater eel</name>
    <name type="synonym">Muraena anguilla</name>
    <dbReference type="NCBI Taxonomy" id="7936"/>
    <lineage>
        <taxon>Eukaryota</taxon>
        <taxon>Metazoa</taxon>
        <taxon>Chordata</taxon>
        <taxon>Craniata</taxon>
        <taxon>Vertebrata</taxon>
        <taxon>Euteleostomi</taxon>
        <taxon>Actinopterygii</taxon>
        <taxon>Neopterygii</taxon>
        <taxon>Teleostei</taxon>
        <taxon>Anguilliformes</taxon>
        <taxon>Anguillidae</taxon>
        <taxon>Anguilla</taxon>
    </lineage>
</organism>
<proteinExistence type="predicted"/>
<sequence>MSPARLMCYEMISD</sequence>